<reference evidence="1 2" key="1">
    <citation type="journal article" date="2021" name="bioRxiv">
        <title>Chromosome-scale and haplotype-resolved genome assembly of a tetraploid potato cultivar.</title>
        <authorList>
            <person name="Sun H."/>
            <person name="Jiao W.-B."/>
            <person name="Krause K."/>
            <person name="Campoy J.A."/>
            <person name="Goel M."/>
            <person name="Folz-Donahue K."/>
            <person name="Kukat C."/>
            <person name="Huettel B."/>
            <person name="Schneeberger K."/>
        </authorList>
    </citation>
    <scope>NUCLEOTIDE SEQUENCE [LARGE SCALE GENOMIC DNA]</scope>
    <source>
        <strain evidence="1">SolTubOtavaFocal</strain>
        <tissue evidence="1">Leaves</tissue>
    </source>
</reference>
<dbReference type="PANTHER" id="PTHR37610:SF97">
    <property type="entry name" value="RETROTRANSPOSON GAG DOMAIN-CONTAINING PROTEIN"/>
    <property type="match status" value="1"/>
</dbReference>
<gene>
    <name evidence="1" type="ORF">KY290_020821</name>
</gene>
<name>A0ABQ7V1R1_SOLTU</name>
<comment type="caution">
    <text evidence="1">The sequence shown here is derived from an EMBL/GenBank/DDBJ whole genome shotgun (WGS) entry which is preliminary data.</text>
</comment>
<protein>
    <recommendedName>
        <fullName evidence="3">Retrotransposon gag domain-containing protein</fullName>
    </recommendedName>
</protein>
<evidence type="ECO:0008006" key="3">
    <source>
        <dbReference type="Google" id="ProtNLM"/>
    </source>
</evidence>
<evidence type="ECO:0000313" key="2">
    <source>
        <dbReference type="Proteomes" id="UP000826656"/>
    </source>
</evidence>
<evidence type="ECO:0000313" key="1">
    <source>
        <dbReference type="EMBL" id="KAH0757328.1"/>
    </source>
</evidence>
<dbReference type="PANTHER" id="PTHR37610">
    <property type="entry name" value="CCHC-TYPE DOMAIN-CONTAINING PROTEIN"/>
    <property type="match status" value="1"/>
</dbReference>
<dbReference type="Proteomes" id="UP000826656">
    <property type="component" value="Unassembled WGS sequence"/>
</dbReference>
<sequence>MVISCLFNSLHPSIHSSVAFFDTACELCKDLEERFWQGNASRAHQFKMEIVNTQQHDQTMSVYYTKLQGLWDEYGSYSQLPNCSCGAIKQYMAEREKEKVHQFLMGLNDKFNVVRAQILNTEPLLSRPELTPWTWPALEDHCWPPSEPLTWLS</sequence>
<dbReference type="EMBL" id="JAIVGD010000015">
    <property type="protein sequence ID" value="KAH0757328.1"/>
    <property type="molecule type" value="Genomic_DNA"/>
</dbReference>
<organism evidence="1 2">
    <name type="scientific">Solanum tuberosum</name>
    <name type="common">Potato</name>
    <dbReference type="NCBI Taxonomy" id="4113"/>
    <lineage>
        <taxon>Eukaryota</taxon>
        <taxon>Viridiplantae</taxon>
        <taxon>Streptophyta</taxon>
        <taxon>Embryophyta</taxon>
        <taxon>Tracheophyta</taxon>
        <taxon>Spermatophyta</taxon>
        <taxon>Magnoliopsida</taxon>
        <taxon>eudicotyledons</taxon>
        <taxon>Gunneridae</taxon>
        <taxon>Pentapetalae</taxon>
        <taxon>asterids</taxon>
        <taxon>lamiids</taxon>
        <taxon>Solanales</taxon>
        <taxon>Solanaceae</taxon>
        <taxon>Solanoideae</taxon>
        <taxon>Solaneae</taxon>
        <taxon>Solanum</taxon>
    </lineage>
</organism>
<accession>A0ABQ7V1R1</accession>
<keyword evidence="2" id="KW-1185">Reference proteome</keyword>
<proteinExistence type="predicted"/>